<dbReference type="InterPro" id="IPR001867">
    <property type="entry name" value="OmpR/PhoB-type_DNA-bd"/>
</dbReference>
<dbReference type="EMBL" id="QJSP01000003">
    <property type="protein sequence ID" value="PYE19359.1"/>
    <property type="molecule type" value="Genomic_DNA"/>
</dbReference>
<dbReference type="Pfam" id="PF00072">
    <property type="entry name" value="Response_reg"/>
    <property type="match status" value="1"/>
</dbReference>
<keyword evidence="4 7" id="KW-0238">DNA-binding</keyword>
<dbReference type="Pfam" id="PF00486">
    <property type="entry name" value="Trans_reg_C"/>
    <property type="match status" value="1"/>
</dbReference>
<dbReference type="GO" id="GO:0000976">
    <property type="term" value="F:transcription cis-regulatory region binding"/>
    <property type="evidence" value="ECO:0007669"/>
    <property type="project" value="TreeGrafter"/>
</dbReference>
<dbReference type="GO" id="GO:0005829">
    <property type="term" value="C:cytosol"/>
    <property type="evidence" value="ECO:0007669"/>
    <property type="project" value="TreeGrafter"/>
</dbReference>
<dbReference type="Gene3D" id="3.40.50.2300">
    <property type="match status" value="1"/>
</dbReference>
<dbReference type="Proteomes" id="UP000247591">
    <property type="component" value="Unassembled WGS sequence"/>
</dbReference>
<keyword evidence="11" id="KW-1185">Reference proteome</keyword>
<feature type="DNA-binding region" description="OmpR/PhoB-type" evidence="7">
    <location>
        <begin position="124"/>
        <end position="222"/>
    </location>
</feature>
<dbReference type="AlphaFoldDB" id="A0A318S5E1"/>
<evidence type="ECO:0000256" key="7">
    <source>
        <dbReference type="PROSITE-ProRule" id="PRU01091"/>
    </source>
</evidence>
<dbReference type="InterPro" id="IPR011006">
    <property type="entry name" value="CheY-like_superfamily"/>
</dbReference>
<gene>
    <name evidence="10" type="ORF">DFR67_103271</name>
</gene>
<sequence>MRVLVVEDDVRAAETVRRMLVSDGWSVVIARDGADGLWQGTEREFDVIVLDIMLPTMNGFQVIKELRNRQVWTPVLMLSAKDGEYDQAEALDYGADDYLIKPFSVVVLKARLRALLRRGGKERPAVLSAGSLTLNPSDHVVCRDDAPIKLTPREYSLLEFLMRNKGRAVTKIEILQSIWDENYDGDVNIVEVYIRYLRKRIDIPFGANSIRTVRGTGYCLVDE</sequence>
<evidence type="ECO:0000256" key="5">
    <source>
        <dbReference type="ARBA" id="ARBA00023163"/>
    </source>
</evidence>
<reference evidence="10 11" key="1">
    <citation type="submission" date="2018-06" db="EMBL/GenBank/DDBJ databases">
        <title>Genomic Encyclopedia of Type Strains, Phase IV (KMG-IV): sequencing the most valuable type-strain genomes for metagenomic binning, comparative biology and taxonomic classification.</title>
        <authorList>
            <person name="Goeker M."/>
        </authorList>
    </citation>
    <scope>NUCLEOTIDE SEQUENCE [LARGE SCALE GENOMIC DNA]</scope>
    <source>
        <strain evidence="10 11">DSM 45521</strain>
    </source>
</reference>
<evidence type="ECO:0000313" key="10">
    <source>
        <dbReference type="EMBL" id="PYE19359.1"/>
    </source>
</evidence>
<dbReference type="PANTHER" id="PTHR48111:SF1">
    <property type="entry name" value="TWO-COMPONENT RESPONSE REGULATOR ORR33"/>
    <property type="match status" value="1"/>
</dbReference>
<dbReference type="SMART" id="SM00862">
    <property type="entry name" value="Trans_reg_C"/>
    <property type="match status" value="1"/>
</dbReference>
<dbReference type="OrthoDB" id="5242569at2"/>
<evidence type="ECO:0000256" key="4">
    <source>
        <dbReference type="ARBA" id="ARBA00023125"/>
    </source>
</evidence>
<dbReference type="InterPro" id="IPR039420">
    <property type="entry name" value="WalR-like"/>
</dbReference>
<protein>
    <submittedName>
        <fullName evidence="10">Two-component system OmpR family response regulator</fullName>
    </submittedName>
</protein>
<dbReference type="GO" id="GO:0000156">
    <property type="term" value="F:phosphorelay response regulator activity"/>
    <property type="evidence" value="ECO:0007669"/>
    <property type="project" value="TreeGrafter"/>
</dbReference>
<dbReference type="InterPro" id="IPR036388">
    <property type="entry name" value="WH-like_DNA-bd_sf"/>
</dbReference>
<evidence type="ECO:0000259" key="9">
    <source>
        <dbReference type="PROSITE" id="PS51755"/>
    </source>
</evidence>
<dbReference type="Gene3D" id="1.10.10.10">
    <property type="entry name" value="Winged helix-like DNA-binding domain superfamily/Winged helix DNA-binding domain"/>
    <property type="match status" value="1"/>
</dbReference>
<keyword evidence="2" id="KW-0902">Two-component regulatory system</keyword>
<dbReference type="FunFam" id="1.10.10.10:FF:000005">
    <property type="entry name" value="Two-component system response regulator"/>
    <property type="match status" value="1"/>
</dbReference>
<dbReference type="RefSeq" id="WP_110468561.1">
    <property type="nucleotide sequence ID" value="NZ_QJSP01000003.1"/>
</dbReference>
<evidence type="ECO:0000256" key="3">
    <source>
        <dbReference type="ARBA" id="ARBA00023015"/>
    </source>
</evidence>
<evidence type="ECO:0000256" key="6">
    <source>
        <dbReference type="PROSITE-ProRule" id="PRU00169"/>
    </source>
</evidence>
<keyword evidence="5" id="KW-0804">Transcription</keyword>
<dbReference type="SMART" id="SM00448">
    <property type="entry name" value="REC"/>
    <property type="match status" value="1"/>
</dbReference>
<evidence type="ECO:0000313" key="11">
    <source>
        <dbReference type="Proteomes" id="UP000247591"/>
    </source>
</evidence>
<dbReference type="PANTHER" id="PTHR48111">
    <property type="entry name" value="REGULATOR OF RPOS"/>
    <property type="match status" value="1"/>
</dbReference>
<dbReference type="PROSITE" id="PS50110">
    <property type="entry name" value="RESPONSE_REGULATORY"/>
    <property type="match status" value="1"/>
</dbReference>
<keyword evidence="3" id="KW-0805">Transcription regulation</keyword>
<dbReference type="GO" id="GO:0032993">
    <property type="term" value="C:protein-DNA complex"/>
    <property type="evidence" value="ECO:0007669"/>
    <property type="project" value="TreeGrafter"/>
</dbReference>
<accession>A0A318S5E1</accession>
<evidence type="ECO:0000256" key="1">
    <source>
        <dbReference type="ARBA" id="ARBA00022553"/>
    </source>
</evidence>
<dbReference type="InterPro" id="IPR001789">
    <property type="entry name" value="Sig_transdc_resp-reg_receiver"/>
</dbReference>
<proteinExistence type="predicted"/>
<name>A0A318S5E1_WILLI</name>
<comment type="caution">
    <text evidence="10">The sequence shown here is derived from an EMBL/GenBank/DDBJ whole genome shotgun (WGS) entry which is preliminary data.</text>
</comment>
<dbReference type="PROSITE" id="PS51755">
    <property type="entry name" value="OMPR_PHOB"/>
    <property type="match status" value="1"/>
</dbReference>
<dbReference type="CDD" id="cd00383">
    <property type="entry name" value="trans_reg_C"/>
    <property type="match status" value="1"/>
</dbReference>
<organism evidence="10 11">
    <name type="scientific">Williamsia limnetica</name>
    <dbReference type="NCBI Taxonomy" id="882452"/>
    <lineage>
        <taxon>Bacteria</taxon>
        <taxon>Bacillati</taxon>
        <taxon>Actinomycetota</taxon>
        <taxon>Actinomycetes</taxon>
        <taxon>Mycobacteriales</taxon>
        <taxon>Nocardiaceae</taxon>
        <taxon>Williamsia</taxon>
    </lineage>
</organism>
<dbReference type="GO" id="GO:0006355">
    <property type="term" value="P:regulation of DNA-templated transcription"/>
    <property type="evidence" value="ECO:0007669"/>
    <property type="project" value="InterPro"/>
</dbReference>
<feature type="modified residue" description="4-aspartylphosphate" evidence="6">
    <location>
        <position position="51"/>
    </location>
</feature>
<dbReference type="SUPFAM" id="SSF52172">
    <property type="entry name" value="CheY-like"/>
    <property type="match status" value="1"/>
</dbReference>
<evidence type="ECO:0000256" key="2">
    <source>
        <dbReference type="ARBA" id="ARBA00023012"/>
    </source>
</evidence>
<keyword evidence="1 6" id="KW-0597">Phosphoprotein</keyword>
<feature type="domain" description="OmpR/PhoB-type" evidence="9">
    <location>
        <begin position="124"/>
        <end position="222"/>
    </location>
</feature>
<feature type="domain" description="Response regulatory" evidence="8">
    <location>
        <begin position="2"/>
        <end position="116"/>
    </location>
</feature>
<evidence type="ECO:0000259" key="8">
    <source>
        <dbReference type="PROSITE" id="PS50110"/>
    </source>
</evidence>